<dbReference type="PROSITE" id="PS50280">
    <property type="entry name" value="SET"/>
    <property type="match status" value="1"/>
</dbReference>
<dbReference type="PROSITE" id="PS00028">
    <property type="entry name" value="ZINC_FINGER_C2H2_1"/>
    <property type="match status" value="4"/>
</dbReference>
<dbReference type="InterPro" id="IPR046341">
    <property type="entry name" value="SET_dom_sf"/>
</dbReference>
<evidence type="ECO:0000259" key="8">
    <source>
        <dbReference type="PROSITE" id="PS50280"/>
    </source>
</evidence>
<dbReference type="Gene3D" id="3.30.160.60">
    <property type="entry name" value="Classic Zinc Finger"/>
    <property type="match status" value="1"/>
</dbReference>
<keyword evidence="12" id="KW-1185">Reference proteome</keyword>
<name>A0A835IR97_9MAGN</name>
<evidence type="ECO:0000256" key="3">
    <source>
        <dbReference type="ARBA" id="ARBA00022603"/>
    </source>
</evidence>
<evidence type="ECO:0000313" key="11">
    <source>
        <dbReference type="EMBL" id="KAF9620203.1"/>
    </source>
</evidence>
<keyword evidence="3" id="KW-0489">Methyltransferase</keyword>
<dbReference type="Pfam" id="PF00856">
    <property type="entry name" value="SET"/>
    <property type="match status" value="1"/>
</dbReference>
<dbReference type="PROSITE" id="PS50868">
    <property type="entry name" value="POST_SET"/>
    <property type="match status" value="1"/>
</dbReference>
<protein>
    <recommendedName>
        <fullName evidence="13">Histone-lysine N-methyltransferase SUVR5</fullName>
    </recommendedName>
</protein>
<dbReference type="SUPFAM" id="SSF82199">
    <property type="entry name" value="SET domain"/>
    <property type="match status" value="1"/>
</dbReference>
<dbReference type="InterPro" id="IPR013087">
    <property type="entry name" value="Znf_C2H2_type"/>
</dbReference>
<dbReference type="InterPro" id="IPR007728">
    <property type="entry name" value="Pre-SET_dom"/>
</dbReference>
<dbReference type="GO" id="GO:0005694">
    <property type="term" value="C:chromosome"/>
    <property type="evidence" value="ECO:0007669"/>
    <property type="project" value="UniProtKB-SubCell"/>
</dbReference>
<evidence type="ECO:0000256" key="5">
    <source>
        <dbReference type="ARBA" id="ARBA00022691"/>
    </source>
</evidence>
<keyword evidence="6" id="KW-0862">Zinc</keyword>
<dbReference type="InterPro" id="IPR001214">
    <property type="entry name" value="SET_dom"/>
</dbReference>
<reference evidence="11 12" key="1">
    <citation type="submission" date="2020-10" db="EMBL/GenBank/DDBJ databases">
        <title>The Coptis chinensis genome and diversification of protoberbering-type alkaloids.</title>
        <authorList>
            <person name="Wang B."/>
            <person name="Shu S."/>
            <person name="Song C."/>
            <person name="Liu Y."/>
        </authorList>
    </citation>
    <scope>NUCLEOTIDE SEQUENCE [LARGE SCALE GENOMIC DNA]</scope>
    <source>
        <strain evidence="11">HL-2020</strain>
        <tissue evidence="11">Leaf</tissue>
    </source>
</reference>
<feature type="domain" description="Post-SET" evidence="10">
    <location>
        <begin position="1479"/>
        <end position="1495"/>
    </location>
</feature>
<keyword evidence="6" id="KW-0863">Zinc-finger</keyword>
<dbReference type="Pfam" id="PF18868">
    <property type="entry name" value="zf-C2H2_3rep"/>
    <property type="match status" value="1"/>
</dbReference>
<evidence type="ECO:0000259" key="9">
    <source>
        <dbReference type="PROSITE" id="PS50867"/>
    </source>
</evidence>
<comment type="caution">
    <text evidence="11">The sequence shown here is derived from an EMBL/GenBank/DDBJ whole genome shotgun (WGS) entry which is preliminary data.</text>
</comment>
<dbReference type="Proteomes" id="UP000631114">
    <property type="component" value="Unassembled WGS sequence"/>
</dbReference>
<feature type="domain" description="Pre-SET" evidence="9">
    <location>
        <begin position="1261"/>
        <end position="1337"/>
    </location>
</feature>
<keyword evidence="2" id="KW-0158">Chromosome</keyword>
<organism evidence="11 12">
    <name type="scientific">Coptis chinensis</name>
    <dbReference type="NCBI Taxonomy" id="261450"/>
    <lineage>
        <taxon>Eukaryota</taxon>
        <taxon>Viridiplantae</taxon>
        <taxon>Streptophyta</taxon>
        <taxon>Embryophyta</taxon>
        <taxon>Tracheophyta</taxon>
        <taxon>Spermatophyta</taxon>
        <taxon>Magnoliopsida</taxon>
        <taxon>Ranunculales</taxon>
        <taxon>Ranunculaceae</taxon>
        <taxon>Coptidoideae</taxon>
        <taxon>Coptis</taxon>
    </lineage>
</organism>
<gene>
    <name evidence="11" type="ORF">IFM89_010938</name>
</gene>
<keyword evidence="5" id="KW-0949">S-adenosyl-L-methionine</keyword>
<dbReference type="EMBL" id="JADFTS010000002">
    <property type="protein sequence ID" value="KAF9620203.1"/>
    <property type="molecule type" value="Genomic_DNA"/>
</dbReference>
<keyword evidence="4" id="KW-0808">Transferase</keyword>
<dbReference type="PROSITE" id="PS50157">
    <property type="entry name" value="ZINC_FINGER_C2H2_2"/>
    <property type="match status" value="4"/>
</dbReference>
<dbReference type="OrthoDB" id="308383at2759"/>
<dbReference type="GO" id="GO:0005634">
    <property type="term" value="C:nucleus"/>
    <property type="evidence" value="ECO:0007669"/>
    <property type="project" value="InterPro"/>
</dbReference>
<evidence type="ECO:0000256" key="6">
    <source>
        <dbReference type="PROSITE-ProRule" id="PRU00042"/>
    </source>
</evidence>
<dbReference type="PANTHER" id="PTHR47325">
    <property type="entry name" value="HISTONE-LYSINE N-METHYLTRANSFERASE SUVR5"/>
    <property type="match status" value="1"/>
</dbReference>
<sequence>MSGISENLVGRNFGMMENPTLLNMEKSFNHQQVHKVDDFVRTADYPLINKPGEDRGGVDESSYKAGIFATTLDPGLRVEEQELPNNHCDSLQDRLNDDKRDVDLFIGSHNFYHNVEAIEGELPNINFAGGSHFPEAEWLEHDESVALWVKWRGIWQAGIRCAGADCPLSTLKARPTHDRKKYFVVFFPHTRNYSWADMLLVRPIHELPEPIAHKTHSQGFEKVKDLTLPRRFIMHRLAVGIVNLIDQLHNEMILQRCVDPGWLQNSFKSWEQRCQNAQSAESVELLKEEFASSVLWNEIEALRDAAMQPELASEWKTWKQEVMKWFSTSQPIAIGRDSEKWYGDDSYGDDSTRLGLQISRKRPKLEVRRAEMHIAQVEVRVSHETQPQIDTAEIDSRFFGSAELENANTLVSEACEDKCSVEGAEISDYPGIMVDKWDGIVVETENNECLQSTVLEETPVDGRNGGKPLEPGNKSRQCSAFIETKGRQCIRWANDGDDYCCVHLAIRDQSPKAELGTPGDVPMCAGTTTHGTKCKHRSQYGSTFCKKHRFQHSQYMMDIEKPSSLTAIATKRSYSEINSCSETASCQELVMVGEVQNHVREVSLSAMEGETSDRKNTVVEKSEHSIKDYDNAELLHCIGSSHQNINDPCPDPAKLHTLYCEKHLPSFLKRARNGKSRIISKEVFIDFLKKCSSQKQKVHVHRACVLLHGFVKSVQSRRNPVSKETQIQWILSEASKDLCVGECLMKLVSCEREKLKSIWNFDVENCNPVSFGVPEPVLQPEAFPRSHSSQMNVQCKICLKEFSHDELLGSHWMDIHKKEAQWLFRGYACAICLNSFTNRKILETHGRERHGVQFLEQCLLLKCIPCGSRFVNTEQLWSHVLSVHSKDFKTCTAAQQNNLSATLASQPLEPGNNDTSLTDASLTSCLIEGGARRFTCKFCGLKFDLLPDLGRHHQAAHMGLNSVSGISTKRGTHLNPYKLKSGRLTRPSFRKGLGAASFRIRNRGNIRMKKHFQASSSAITCFQAASSAIAGGGTMQTQVAEVVGLGRLAESQCSAVAKILFSEIQKAKSRPSNLDILSVARSTCCKISLQAALEEQYGVLPERLYLKAAKLCSELNIQVQWHQDGFICPKGCKRVADHRNLFPLTPLPSVFVEFTPKVSEDPIEVEDLEMDECHYIIEPRHIQSELAQKAIVLCEDLSFGRESVSVKCVVDDDLVSSLRSNLDEDSSRKINVCLMPWDGFSYVTERVLDASLGCDTESSQLGCACPHSTCSAEVCDHVYLFDNDYEDAKDIYGQSMRGKFPYDKEGRIILEEGYLVYECNSLCSCDRSCPNRVLQNGVQVKLEVFKTENKGWAVRALEAISRGTFVCEYIGEVLNNEEASKRNNSCKDEGCSYMYKIDAHIDDMSGPTDGSVSHMIDATRYGNVSRFINHSCSPNLVCYQVLVESMDCQLAHVGLYASRNIAVGEELGFSYREKLLHSGRHPCNCRAPNCEGHLF</sequence>
<evidence type="ECO:0000256" key="2">
    <source>
        <dbReference type="ARBA" id="ARBA00022454"/>
    </source>
</evidence>
<evidence type="ECO:0000256" key="4">
    <source>
        <dbReference type="ARBA" id="ARBA00022679"/>
    </source>
</evidence>
<feature type="domain" description="SET" evidence="8">
    <location>
        <begin position="1340"/>
        <end position="1472"/>
    </location>
</feature>
<dbReference type="PANTHER" id="PTHR47325:SF1">
    <property type="entry name" value="HISTONE-LYSINE N-METHYLTRANSFERASE SUVR5"/>
    <property type="match status" value="1"/>
</dbReference>
<dbReference type="SMART" id="SM00317">
    <property type="entry name" value="SET"/>
    <property type="match status" value="1"/>
</dbReference>
<proteinExistence type="predicted"/>
<dbReference type="InterPro" id="IPR040689">
    <property type="entry name" value="SUVR5_Znf-C2H2_3rpt"/>
</dbReference>
<evidence type="ECO:0000313" key="12">
    <source>
        <dbReference type="Proteomes" id="UP000631114"/>
    </source>
</evidence>
<evidence type="ECO:0000259" key="10">
    <source>
        <dbReference type="PROSITE" id="PS50868"/>
    </source>
</evidence>
<dbReference type="SMART" id="SM00355">
    <property type="entry name" value="ZnF_C2H2"/>
    <property type="match status" value="4"/>
</dbReference>
<evidence type="ECO:0000256" key="1">
    <source>
        <dbReference type="ARBA" id="ARBA00004286"/>
    </source>
</evidence>
<feature type="domain" description="C2H2-type" evidence="7">
    <location>
        <begin position="793"/>
        <end position="821"/>
    </location>
</feature>
<dbReference type="Gene3D" id="2.170.270.10">
    <property type="entry name" value="SET domain"/>
    <property type="match status" value="1"/>
</dbReference>
<evidence type="ECO:0000259" key="7">
    <source>
        <dbReference type="PROSITE" id="PS50157"/>
    </source>
</evidence>
<feature type="domain" description="C2H2-type" evidence="7">
    <location>
        <begin position="861"/>
        <end position="889"/>
    </location>
</feature>
<keyword evidence="6" id="KW-0479">Metal-binding</keyword>
<dbReference type="GO" id="GO:0008270">
    <property type="term" value="F:zinc ion binding"/>
    <property type="evidence" value="ECO:0007669"/>
    <property type="project" value="UniProtKB-KW"/>
</dbReference>
<evidence type="ECO:0008006" key="13">
    <source>
        <dbReference type="Google" id="ProtNLM"/>
    </source>
</evidence>
<dbReference type="GO" id="GO:0042054">
    <property type="term" value="F:histone methyltransferase activity"/>
    <property type="evidence" value="ECO:0007669"/>
    <property type="project" value="InterPro"/>
</dbReference>
<dbReference type="SMART" id="SM00468">
    <property type="entry name" value="PreSET"/>
    <property type="match status" value="1"/>
</dbReference>
<feature type="domain" description="C2H2-type" evidence="7">
    <location>
        <begin position="827"/>
        <end position="850"/>
    </location>
</feature>
<feature type="domain" description="C2H2-type" evidence="7">
    <location>
        <begin position="934"/>
        <end position="962"/>
    </location>
</feature>
<accession>A0A835IR97</accession>
<dbReference type="PROSITE" id="PS50867">
    <property type="entry name" value="PRE_SET"/>
    <property type="match status" value="1"/>
</dbReference>
<comment type="subcellular location">
    <subcellularLocation>
        <location evidence="1">Chromosome</location>
    </subcellularLocation>
</comment>
<dbReference type="InterPro" id="IPR003616">
    <property type="entry name" value="Post-SET_dom"/>
</dbReference>
<dbReference type="GO" id="GO:0032259">
    <property type="term" value="P:methylation"/>
    <property type="evidence" value="ECO:0007669"/>
    <property type="project" value="UniProtKB-KW"/>
</dbReference>
<dbReference type="Pfam" id="PF05033">
    <property type="entry name" value="Pre-SET"/>
    <property type="match status" value="1"/>
</dbReference>